<dbReference type="PROSITE" id="PS51257">
    <property type="entry name" value="PROKAR_LIPOPROTEIN"/>
    <property type="match status" value="1"/>
</dbReference>
<reference evidence="3 4" key="1">
    <citation type="journal article" date="2018" name="BMC Genomics">
        <title>The genome of Naegleria lovaniensis, the basis for a comparative approach to unravel pathogenicity factors of the human pathogenic amoeba N. fowleri.</title>
        <authorList>
            <person name="Liechti N."/>
            <person name="Schurch N."/>
            <person name="Bruggmann R."/>
            <person name="Wittwer M."/>
        </authorList>
    </citation>
    <scope>NUCLEOTIDE SEQUENCE [LARGE SCALE GENOMIC DNA]</scope>
    <source>
        <strain evidence="3 4">ATCC 30569</strain>
    </source>
</reference>
<proteinExistence type="predicted"/>
<accession>A0AA88KXR7</accession>
<feature type="region of interest" description="Disordered" evidence="1">
    <location>
        <begin position="165"/>
        <end position="187"/>
    </location>
</feature>
<evidence type="ECO:0000256" key="2">
    <source>
        <dbReference type="SAM" id="Phobius"/>
    </source>
</evidence>
<dbReference type="Proteomes" id="UP000816034">
    <property type="component" value="Unassembled WGS sequence"/>
</dbReference>
<keyword evidence="2" id="KW-0812">Transmembrane</keyword>
<evidence type="ECO:0000313" key="3">
    <source>
        <dbReference type="EMBL" id="KAG2393415.1"/>
    </source>
</evidence>
<feature type="transmembrane region" description="Helical" evidence="2">
    <location>
        <begin position="140"/>
        <end position="158"/>
    </location>
</feature>
<dbReference type="GeneID" id="68099400"/>
<keyword evidence="2" id="KW-1133">Transmembrane helix</keyword>
<keyword evidence="4" id="KW-1185">Reference proteome</keyword>
<evidence type="ECO:0000256" key="1">
    <source>
        <dbReference type="SAM" id="MobiDB-lite"/>
    </source>
</evidence>
<protein>
    <submittedName>
        <fullName evidence="3">Uncharacterized protein</fullName>
    </submittedName>
</protein>
<sequence length="187" mass="20943">MRFLVFASSLYLYLLAAFGCLISWMYLVNDEPWLIDEKSNREILGITSDISVDHYLESLRSELSPSKQAVGQSIKTLLRAHYQFSCLVFLLSSVLILLIVFFATRNRMLTLLTHVALGIWLIAFGFVMKPMNAGGSYHAKIFWAAVASNIVGTILYILHLSTSSSKKRNQNTPTVSATTPTSDKKTE</sequence>
<dbReference type="EMBL" id="PYSW02000002">
    <property type="protein sequence ID" value="KAG2393415.1"/>
    <property type="molecule type" value="Genomic_DNA"/>
</dbReference>
<feature type="transmembrane region" description="Helical" evidence="2">
    <location>
        <begin position="82"/>
        <end position="102"/>
    </location>
</feature>
<evidence type="ECO:0000313" key="4">
    <source>
        <dbReference type="Proteomes" id="UP000816034"/>
    </source>
</evidence>
<organism evidence="3 4">
    <name type="scientific">Naegleria lovaniensis</name>
    <name type="common">Amoeba</name>
    <dbReference type="NCBI Taxonomy" id="51637"/>
    <lineage>
        <taxon>Eukaryota</taxon>
        <taxon>Discoba</taxon>
        <taxon>Heterolobosea</taxon>
        <taxon>Tetramitia</taxon>
        <taxon>Eutetramitia</taxon>
        <taxon>Vahlkampfiidae</taxon>
        <taxon>Naegleria</taxon>
    </lineage>
</organism>
<comment type="caution">
    <text evidence="3">The sequence shown here is derived from an EMBL/GenBank/DDBJ whole genome shotgun (WGS) entry which is preliminary data.</text>
</comment>
<keyword evidence="2" id="KW-0472">Membrane</keyword>
<gene>
    <name evidence="3" type="ORF">C9374_006946</name>
</gene>
<dbReference type="AlphaFoldDB" id="A0AA88KXR7"/>
<feature type="transmembrane region" description="Helical" evidence="2">
    <location>
        <begin position="109"/>
        <end position="128"/>
    </location>
</feature>
<name>A0AA88KXR7_NAELO</name>
<feature type="compositionally biased region" description="Polar residues" evidence="1">
    <location>
        <begin position="165"/>
        <end position="181"/>
    </location>
</feature>
<dbReference type="RefSeq" id="XP_044555309.1">
    <property type="nucleotide sequence ID" value="XM_044696862.1"/>
</dbReference>